<keyword evidence="2" id="KW-1133">Transmembrane helix</keyword>
<dbReference type="Proteomes" id="UP000266016">
    <property type="component" value="Unassembled WGS sequence"/>
</dbReference>
<feature type="compositionally biased region" description="Basic and acidic residues" evidence="1">
    <location>
        <begin position="44"/>
        <end position="73"/>
    </location>
</feature>
<gene>
    <name evidence="4" type="ORF">D1953_12010</name>
</gene>
<feature type="domain" description="DUF1510" evidence="3">
    <location>
        <begin position="119"/>
        <end position="210"/>
    </location>
</feature>
<dbReference type="Pfam" id="PF07423">
    <property type="entry name" value="DUF1510"/>
    <property type="match status" value="1"/>
</dbReference>
<comment type="caution">
    <text evidence="4">The sequence shown here is derived from an EMBL/GenBank/DDBJ whole genome shotgun (WGS) entry which is preliminary data.</text>
</comment>
<evidence type="ECO:0000256" key="2">
    <source>
        <dbReference type="SAM" id="Phobius"/>
    </source>
</evidence>
<feature type="region of interest" description="Disordered" evidence="1">
    <location>
        <begin position="44"/>
        <end position="141"/>
    </location>
</feature>
<name>A0A398BC51_9BACI</name>
<feature type="compositionally biased region" description="Acidic residues" evidence="1">
    <location>
        <begin position="74"/>
        <end position="98"/>
    </location>
</feature>
<keyword evidence="2" id="KW-0812">Transmembrane</keyword>
<feature type="compositionally biased region" description="Polar residues" evidence="1">
    <location>
        <begin position="114"/>
        <end position="139"/>
    </location>
</feature>
<reference evidence="4 5" key="1">
    <citation type="submission" date="2018-08" db="EMBL/GenBank/DDBJ databases">
        <title>Bacillus jemisoniae sp. nov., Bacillus chryseoplanitiae sp. nov., Bacillus resnikiae sp. nov., and Bacillus frankliniae sp. nov., isolated from Viking spacecraft and associated surfaces.</title>
        <authorList>
            <person name="Seuylemezian A."/>
            <person name="Vaishampayan P."/>
        </authorList>
    </citation>
    <scope>NUCLEOTIDE SEQUENCE [LARGE SCALE GENOMIC DNA]</scope>
    <source>
        <strain evidence="4 5">MA001</strain>
    </source>
</reference>
<dbReference type="InterPro" id="IPR009988">
    <property type="entry name" value="DUF1510"/>
</dbReference>
<protein>
    <submittedName>
        <fullName evidence="4">DUF1510 family protein</fullName>
    </submittedName>
</protein>
<dbReference type="AlphaFoldDB" id="A0A398BC51"/>
<sequence>MASRLDRHDKKRKINKFYNIAITIVSLLIVIVAITIFTNNDVEPVSKEQEKTTPKEEVKESKSEPESKDKEKDETEEAVTEEEAEEAEEESESEEEQADGVKLEQIEGSGDANVLNTYTSEDWQPVGTEQTGPHTTSFEKGSKDWNEMTKAIAYGAGLDEGSMRLWWLKNGGSPTTAIGTVSEGDNPQAYRVYIEWVDGAGWKPVKVEELKENDRGR</sequence>
<accession>A0A398BC51</accession>
<organism evidence="4 5">
    <name type="scientific">Peribacillus asahii</name>
    <dbReference type="NCBI Taxonomy" id="228899"/>
    <lineage>
        <taxon>Bacteria</taxon>
        <taxon>Bacillati</taxon>
        <taxon>Bacillota</taxon>
        <taxon>Bacilli</taxon>
        <taxon>Bacillales</taxon>
        <taxon>Bacillaceae</taxon>
        <taxon>Peribacillus</taxon>
    </lineage>
</organism>
<evidence type="ECO:0000313" key="4">
    <source>
        <dbReference type="EMBL" id="RID85223.1"/>
    </source>
</evidence>
<evidence type="ECO:0000256" key="1">
    <source>
        <dbReference type="SAM" id="MobiDB-lite"/>
    </source>
</evidence>
<feature type="transmembrane region" description="Helical" evidence="2">
    <location>
        <begin position="17"/>
        <end position="37"/>
    </location>
</feature>
<dbReference type="RefSeq" id="WP_119117433.1">
    <property type="nucleotide sequence ID" value="NZ_QWVS01000020.1"/>
</dbReference>
<evidence type="ECO:0000259" key="3">
    <source>
        <dbReference type="Pfam" id="PF07423"/>
    </source>
</evidence>
<proteinExistence type="predicted"/>
<evidence type="ECO:0000313" key="5">
    <source>
        <dbReference type="Proteomes" id="UP000266016"/>
    </source>
</evidence>
<keyword evidence="2" id="KW-0472">Membrane</keyword>
<dbReference type="EMBL" id="QWVS01000020">
    <property type="protein sequence ID" value="RID85223.1"/>
    <property type="molecule type" value="Genomic_DNA"/>
</dbReference>
<keyword evidence="5" id="KW-1185">Reference proteome</keyword>